<protein>
    <submittedName>
        <fullName evidence="1">Cytochrome P450</fullName>
    </submittedName>
</protein>
<evidence type="ECO:0000313" key="1">
    <source>
        <dbReference type="EMBL" id="KAF9646191.1"/>
    </source>
</evidence>
<sequence>MYKFCIFPVVLLSLYLYRRWRQRSLSDILGPKSTSLLLGHLGDLLHKNAAEAEFLWQERFGGVARIKAPFGEDQLWISDPKAIHHILHTSCYKHPRPADRREFARLICDDGVLAMEGDAHRRHRKVMQPAFGTSETRALYPVFQEVAIQLVTKWKEVIMSDEGDMERSSSDMNVASWLSRATLDVIGRAAFDYDCRALDGPNDPLVRSYENFLKNAFGTGSTIELLVQSCFQYLPESLLALLITKVPGEIMNQMQENQKIVHRLARGWIADKTRALEVGQGHRDIMTLLVKANNSQDPKTRLSEYEMISQIRTLLLAGHETTSNAMSFMLWELAKHQDVQARLRREIESARAANGGAPLAADDLDRMPYLHAVVKELLRFHAPVHHIMRRSGEDDILPLFEPIKTQSGTLTTHVPLPEGTNLVLSLAAYNRNKKIWGNDADVFRPERWLEGKERAGPNIGGYYNLLTFATGPRKCLGQQFAVLELQTLLVELVSNFEFSTNERSEKVRRLPCAVMVPAVSGEEAKGAQMPLKVSLAPVN</sequence>
<comment type="caution">
    <text evidence="1">The sequence shown here is derived from an EMBL/GenBank/DDBJ whole genome shotgun (WGS) entry which is preliminary data.</text>
</comment>
<keyword evidence="2" id="KW-1185">Reference proteome</keyword>
<proteinExistence type="predicted"/>
<dbReference type="EMBL" id="MU118065">
    <property type="protein sequence ID" value="KAF9646191.1"/>
    <property type="molecule type" value="Genomic_DNA"/>
</dbReference>
<reference evidence="1" key="1">
    <citation type="submission" date="2019-10" db="EMBL/GenBank/DDBJ databases">
        <authorList>
            <consortium name="DOE Joint Genome Institute"/>
            <person name="Kuo A."/>
            <person name="Miyauchi S."/>
            <person name="Kiss E."/>
            <person name="Drula E."/>
            <person name="Kohler A."/>
            <person name="Sanchez-Garcia M."/>
            <person name="Andreopoulos B."/>
            <person name="Barry K.W."/>
            <person name="Bonito G."/>
            <person name="Buee M."/>
            <person name="Carver A."/>
            <person name="Chen C."/>
            <person name="Cichocki N."/>
            <person name="Clum A."/>
            <person name="Culley D."/>
            <person name="Crous P.W."/>
            <person name="Fauchery L."/>
            <person name="Girlanda M."/>
            <person name="Hayes R."/>
            <person name="Keri Z."/>
            <person name="Labutti K."/>
            <person name="Lipzen A."/>
            <person name="Lombard V."/>
            <person name="Magnuson J."/>
            <person name="Maillard F."/>
            <person name="Morin E."/>
            <person name="Murat C."/>
            <person name="Nolan M."/>
            <person name="Ohm R."/>
            <person name="Pangilinan J."/>
            <person name="Pereira M."/>
            <person name="Perotto S."/>
            <person name="Peter M."/>
            <person name="Riley R."/>
            <person name="Sitrit Y."/>
            <person name="Stielow B."/>
            <person name="Szollosi G."/>
            <person name="Zifcakova L."/>
            <person name="Stursova M."/>
            <person name="Spatafora J.W."/>
            <person name="Tedersoo L."/>
            <person name="Vaario L.-M."/>
            <person name="Yamada A."/>
            <person name="Yan M."/>
            <person name="Wang P."/>
            <person name="Xu J."/>
            <person name="Bruns T."/>
            <person name="Baldrian P."/>
            <person name="Vilgalys R."/>
            <person name="Henrissat B."/>
            <person name="Grigoriev I.V."/>
            <person name="Hibbett D."/>
            <person name="Nagy L.G."/>
            <person name="Martin F.M."/>
        </authorList>
    </citation>
    <scope>NUCLEOTIDE SEQUENCE</scope>
    <source>
        <strain evidence="1">P2</strain>
    </source>
</reference>
<gene>
    <name evidence="1" type="ORF">BDM02DRAFT_3189059</name>
</gene>
<name>A0ACB6Z9B0_THEGA</name>
<dbReference type="Proteomes" id="UP000886501">
    <property type="component" value="Unassembled WGS sequence"/>
</dbReference>
<reference evidence="1" key="2">
    <citation type="journal article" date="2020" name="Nat. Commun.">
        <title>Large-scale genome sequencing of mycorrhizal fungi provides insights into the early evolution of symbiotic traits.</title>
        <authorList>
            <person name="Miyauchi S."/>
            <person name="Kiss E."/>
            <person name="Kuo A."/>
            <person name="Drula E."/>
            <person name="Kohler A."/>
            <person name="Sanchez-Garcia M."/>
            <person name="Morin E."/>
            <person name="Andreopoulos B."/>
            <person name="Barry K.W."/>
            <person name="Bonito G."/>
            <person name="Buee M."/>
            <person name="Carver A."/>
            <person name="Chen C."/>
            <person name="Cichocki N."/>
            <person name="Clum A."/>
            <person name="Culley D."/>
            <person name="Crous P.W."/>
            <person name="Fauchery L."/>
            <person name="Girlanda M."/>
            <person name="Hayes R.D."/>
            <person name="Keri Z."/>
            <person name="LaButti K."/>
            <person name="Lipzen A."/>
            <person name="Lombard V."/>
            <person name="Magnuson J."/>
            <person name="Maillard F."/>
            <person name="Murat C."/>
            <person name="Nolan M."/>
            <person name="Ohm R.A."/>
            <person name="Pangilinan J."/>
            <person name="Pereira M.F."/>
            <person name="Perotto S."/>
            <person name="Peter M."/>
            <person name="Pfister S."/>
            <person name="Riley R."/>
            <person name="Sitrit Y."/>
            <person name="Stielow J.B."/>
            <person name="Szollosi G."/>
            <person name="Zifcakova L."/>
            <person name="Stursova M."/>
            <person name="Spatafora J.W."/>
            <person name="Tedersoo L."/>
            <person name="Vaario L.M."/>
            <person name="Yamada A."/>
            <person name="Yan M."/>
            <person name="Wang P."/>
            <person name="Xu J."/>
            <person name="Bruns T."/>
            <person name="Baldrian P."/>
            <person name="Vilgalys R."/>
            <person name="Dunand C."/>
            <person name="Henrissat B."/>
            <person name="Grigoriev I.V."/>
            <person name="Hibbett D."/>
            <person name="Nagy L.G."/>
            <person name="Martin F.M."/>
        </authorList>
    </citation>
    <scope>NUCLEOTIDE SEQUENCE</scope>
    <source>
        <strain evidence="1">P2</strain>
    </source>
</reference>
<evidence type="ECO:0000313" key="2">
    <source>
        <dbReference type="Proteomes" id="UP000886501"/>
    </source>
</evidence>
<organism evidence="1 2">
    <name type="scientific">Thelephora ganbajun</name>
    <name type="common">Ganba fungus</name>
    <dbReference type="NCBI Taxonomy" id="370292"/>
    <lineage>
        <taxon>Eukaryota</taxon>
        <taxon>Fungi</taxon>
        <taxon>Dikarya</taxon>
        <taxon>Basidiomycota</taxon>
        <taxon>Agaricomycotina</taxon>
        <taxon>Agaricomycetes</taxon>
        <taxon>Thelephorales</taxon>
        <taxon>Thelephoraceae</taxon>
        <taxon>Thelephora</taxon>
    </lineage>
</organism>
<accession>A0ACB6Z9B0</accession>